<dbReference type="PANTHER" id="PTHR13500:SF0">
    <property type="entry name" value="NUCLEOLAR PRE-RIBOSOMAL-ASSOCIATED PROTEIN 1"/>
    <property type="match status" value="1"/>
</dbReference>
<dbReference type="GO" id="GO:0000466">
    <property type="term" value="P:maturation of 5.8S rRNA from tricistronic rRNA transcript (SSU-rRNA, 5.8S rRNA, LSU-rRNA)"/>
    <property type="evidence" value="ECO:0007669"/>
    <property type="project" value="TreeGrafter"/>
</dbReference>
<dbReference type="InterPro" id="IPR021714">
    <property type="entry name" value="URB1_N"/>
</dbReference>
<reference evidence="3" key="1">
    <citation type="submission" date="2020-08" db="EMBL/GenBank/DDBJ databases">
        <title>Multicomponent nature underlies the extraordinary mechanical properties of spider dragline silk.</title>
        <authorList>
            <person name="Kono N."/>
            <person name="Nakamura H."/>
            <person name="Mori M."/>
            <person name="Yoshida Y."/>
            <person name="Ohtoshi R."/>
            <person name="Malay A.D."/>
            <person name="Moran D.A.P."/>
            <person name="Tomita M."/>
            <person name="Numata K."/>
            <person name="Arakawa K."/>
        </authorList>
    </citation>
    <scope>NUCLEOTIDE SEQUENCE</scope>
</reference>
<evidence type="ECO:0000259" key="2">
    <source>
        <dbReference type="Pfam" id="PF16201"/>
    </source>
</evidence>
<sequence length="1964" mass="226588">MENISAEVVYNSLLQNKDIYIHLQHLVNEADKFLNKESDYDIIKEYLHMSINCQELLDIIKELSTSDIRNAMLLLNALSYILIRIARDLDIYITAGKSIVNGILSHGMNIVFNFLKFDKTASRTKLALHLITSMIALGNQTALQVVSKLNFSDPLYMRLLIRRNRSEDEDVRSAFLNLIVLIITVCNDNIIKQLTEIKGFFNEILSGMTSDRVSTIILVLNTFRQYIIENRIISKTTKMQLFNHHSLKSVIQLCYGKGPIKIGKRKFEDVNDEETAEVHSCAHEFLLTLCSHKKGIKFSDPTCGMSGRNNNMTITNILKSLPKPYSDPSMCDFVISILQACPDQLKFYLPIYKQSIIPRLSLSWLNTINFLKKIIKTQNPVLMLFKTEIKRPVPDLVNIAKIFCLLDLVSPTDISEVFLNGHRILCYHMCSFLLSIFTQVKIILDYCDHPESSNFLYDSSEVSAFKISFLSVMFLCLPAVDTILCYWNKVTIEGSVIMEDETLKDLPIPTLFEELLPLIEVIKLYKTLSCKLNRQCDLDLPVMLNNLKTCSTVLSYSDLSEVYVSLTDVLFDQYAVNIWSKQKITDSPLTLFREVYLAAHRSRELAGARNILRKILKKTKIFDNCLWEIDLWLDALEYAKSKHIPEIFEFINEAIHFVLKQSNNFIFDETGNYNNTKKNEDSRENETASEDSSSKKKTFSDFVLAVLHNLLLLEESKRKNCQMFVEKALDHVMHYQHSAKNFFTAVEQYKPVINPAIYDYWKFLSFSSSKIKICIGKICTGITPCNLDLIDHLRQNFISCHSSTVEVSLCDIKNYIGCLGRNSVRKVIWQLLMYADFEAKLIFENELQNSMMMFYFQLLETILNSLPLFKNELNYNLNGAGVKIENCNTLTEELAIDSVKDFLKHPITLKFFLFDINTVENNVDCIRNNTIAITKLVLHIVKKILNLGKESLYSYLFPFKKKVFKFLKKSKMNTFEDVELSFIVETFALLLNISDIQILLQTLLNVENETDQNFVSYIPSMCLLIRIFLEKKEFALLSPSCINSLISTYVSLPKKRKNILQEYISQLMLQHPIYTLLLTRDSIMLLLQHSSVKDLNILGVLIDYSNKFQQITQTYISETLDVLSPVKFLYLASKCLCNTKAENKHEAGFKDLISSRFFDSFKEFMLNDLTNDADILHKCAVGKAMQVLLQDKKEYSTELLEFCELLMKNHSNQAPSASKMNTILQLFYSLKYCSLDTDNIRLPILKVCFSGFSAELSGDFINFELTNFIREIIENLDCLELDSIIDVTDFFQKSIKFALKSDDIGKDILKILYLLCEKSKGNNLPVISIHGLLLGHSRFFEIMLTEETEKNTLKEHLIDLLTILTKLNGSVCKENHIGLLLSAYGASMNNIDQKLLYLLKLYADNNVNMDQYSPFLWGKSAISYYAIVKASQSYLWKQPKFEDVLSLFELEKIERTLLHFPLTMKLEPCSELFEMENHLTSKIYDMRFILPLFVHLLSPDTLVPHIKFIESKVLMLIFISLSSFEESVRALGLYCLAEFYQHLEGAYFNERFIWLHLLDSLRNSIGSSNPKIPNIVSLFLARTADIFTQPDHKLYCCLSSFITSKPLLDIGQVPEFYILFNSTHADYQISRQWLLNLLADGLRSTLDFHICEKRYVFSTLLVHYVSCLSTNQEKVAILQTLNSAVKIKSSAKTLYQRSLLTWVSNVVEDSDSSEIEVLKNLCIVMESLEANIPDHFYFTTVLWKLIPKVRFLDISAVKTLISTLLRSLNIMKNSDYFWSKYRISGENIDQLYELWKYVNKHLEAGENELMEGHISLKVSEIKECLLIFAKISTLWEPLLEEIPEILYNKQLNSLCNILELILKINSYSLFHFNDLPIWLHKCVKSDTKHGFVKVLLSSEGFKSLTSIIGLFEKSLSQKDEYKKMQHIKWNCNSWKEFFFCLKEISTNSNIISESPMFQQICTAI</sequence>
<feature type="domain" description="URB1 N-terminal" evidence="1">
    <location>
        <begin position="53"/>
        <end position="366"/>
    </location>
</feature>
<dbReference type="Proteomes" id="UP000887013">
    <property type="component" value="Unassembled WGS sequence"/>
</dbReference>
<comment type="caution">
    <text evidence="3">The sequence shown here is derived from an EMBL/GenBank/DDBJ whole genome shotgun (WGS) entry which is preliminary data.</text>
</comment>
<dbReference type="Pfam" id="PF16201">
    <property type="entry name" value="NopRA1"/>
    <property type="match status" value="1"/>
</dbReference>
<proteinExistence type="predicted"/>
<dbReference type="Pfam" id="PF11707">
    <property type="entry name" value="Npa1"/>
    <property type="match status" value="1"/>
</dbReference>
<name>A0A8X6QCK7_NEPPI</name>
<dbReference type="GO" id="GO:0000463">
    <property type="term" value="P:maturation of LSU-rRNA from tricistronic rRNA transcript (SSU-rRNA, 5.8S rRNA, LSU-rRNA)"/>
    <property type="evidence" value="ECO:0007669"/>
    <property type="project" value="TreeGrafter"/>
</dbReference>
<feature type="domain" description="URB1 C-terminal" evidence="2">
    <location>
        <begin position="1515"/>
        <end position="1700"/>
    </location>
</feature>
<dbReference type="OrthoDB" id="72892at2759"/>
<dbReference type="PANTHER" id="PTHR13500">
    <property type="entry name" value="NUCLEOLAR PRERIBOSOMAL-ASSOCIATED PROTEIN 1"/>
    <property type="match status" value="1"/>
</dbReference>
<evidence type="ECO:0000313" key="3">
    <source>
        <dbReference type="EMBL" id="GFU14421.1"/>
    </source>
</evidence>
<dbReference type="InterPro" id="IPR032436">
    <property type="entry name" value="URB1_C"/>
</dbReference>
<evidence type="ECO:0000313" key="4">
    <source>
        <dbReference type="Proteomes" id="UP000887013"/>
    </source>
</evidence>
<dbReference type="EMBL" id="BMAW01125873">
    <property type="protein sequence ID" value="GFU14421.1"/>
    <property type="molecule type" value="Genomic_DNA"/>
</dbReference>
<evidence type="ECO:0000259" key="1">
    <source>
        <dbReference type="Pfam" id="PF11707"/>
    </source>
</evidence>
<protein>
    <submittedName>
        <fullName evidence="3">Nucleolar pre-ribosomal-associated protein 1</fullName>
    </submittedName>
</protein>
<dbReference type="InterPro" id="IPR039844">
    <property type="entry name" value="URB1"/>
</dbReference>
<gene>
    <name evidence="3" type="primary">URB1</name>
    <name evidence="3" type="ORF">NPIL_190961</name>
</gene>
<accession>A0A8X6QCK7</accession>
<keyword evidence="4" id="KW-1185">Reference proteome</keyword>
<dbReference type="GO" id="GO:0005730">
    <property type="term" value="C:nucleolus"/>
    <property type="evidence" value="ECO:0007669"/>
    <property type="project" value="TreeGrafter"/>
</dbReference>
<organism evidence="3 4">
    <name type="scientific">Nephila pilipes</name>
    <name type="common">Giant wood spider</name>
    <name type="synonym">Nephila maculata</name>
    <dbReference type="NCBI Taxonomy" id="299642"/>
    <lineage>
        <taxon>Eukaryota</taxon>
        <taxon>Metazoa</taxon>
        <taxon>Ecdysozoa</taxon>
        <taxon>Arthropoda</taxon>
        <taxon>Chelicerata</taxon>
        <taxon>Arachnida</taxon>
        <taxon>Araneae</taxon>
        <taxon>Araneomorphae</taxon>
        <taxon>Entelegynae</taxon>
        <taxon>Araneoidea</taxon>
        <taxon>Nephilidae</taxon>
        <taxon>Nephila</taxon>
    </lineage>
</organism>